<dbReference type="GO" id="GO:0005522">
    <property type="term" value="F:profilin binding"/>
    <property type="evidence" value="ECO:0007669"/>
    <property type="project" value="TreeGrafter"/>
</dbReference>
<organism evidence="1 2">
    <name type="scientific">Corvus moneduloides</name>
    <name type="common">New Caledonian crow</name>
    <dbReference type="NCBI Taxonomy" id="1196302"/>
    <lineage>
        <taxon>Eukaryota</taxon>
        <taxon>Metazoa</taxon>
        <taxon>Chordata</taxon>
        <taxon>Craniata</taxon>
        <taxon>Vertebrata</taxon>
        <taxon>Euteleostomi</taxon>
        <taxon>Archelosauria</taxon>
        <taxon>Archosauria</taxon>
        <taxon>Dinosauria</taxon>
        <taxon>Saurischia</taxon>
        <taxon>Theropoda</taxon>
        <taxon>Coelurosauria</taxon>
        <taxon>Aves</taxon>
        <taxon>Neognathae</taxon>
        <taxon>Neoaves</taxon>
        <taxon>Telluraves</taxon>
        <taxon>Australaves</taxon>
        <taxon>Passeriformes</taxon>
        <taxon>Corvoidea</taxon>
        <taxon>Corvidae</taxon>
        <taxon>Corvus</taxon>
    </lineage>
</organism>
<dbReference type="GO" id="GO:0007411">
    <property type="term" value="P:axon guidance"/>
    <property type="evidence" value="ECO:0007669"/>
    <property type="project" value="TreeGrafter"/>
</dbReference>
<dbReference type="InterPro" id="IPR000697">
    <property type="entry name" value="WH1/EVH1_dom"/>
</dbReference>
<dbReference type="PANTHER" id="PTHR11202:SF12">
    <property type="entry name" value="VASODILATOR-STIMULATED PHOSPHOPROTEIN"/>
    <property type="match status" value="1"/>
</dbReference>
<dbReference type="AlphaFoldDB" id="A0A8U7N2Y0"/>
<dbReference type="GO" id="GO:0030036">
    <property type="term" value="P:actin cytoskeleton organization"/>
    <property type="evidence" value="ECO:0007669"/>
    <property type="project" value="TreeGrafter"/>
</dbReference>
<proteinExistence type="predicted"/>
<dbReference type="PROSITE" id="PS50229">
    <property type="entry name" value="WH1"/>
    <property type="match status" value="1"/>
</dbReference>
<dbReference type="SMART" id="SM00461">
    <property type="entry name" value="WH1"/>
    <property type="match status" value="1"/>
</dbReference>
<dbReference type="SUPFAM" id="SSF50729">
    <property type="entry name" value="PH domain-like"/>
    <property type="match status" value="1"/>
</dbReference>
<evidence type="ECO:0000313" key="2">
    <source>
        <dbReference type="Proteomes" id="UP000694553"/>
    </source>
</evidence>
<reference evidence="1" key="2">
    <citation type="submission" date="2025-08" db="UniProtKB">
        <authorList>
            <consortium name="Ensembl"/>
        </authorList>
    </citation>
    <scope>IDENTIFICATION</scope>
</reference>
<evidence type="ECO:0000313" key="1">
    <source>
        <dbReference type="Ensembl" id="ENSCMUP00000032312.1"/>
    </source>
</evidence>
<reference evidence="1" key="3">
    <citation type="submission" date="2025-09" db="UniProtKB">
        <authorList>
            <consortium name="Ensembl"/>
        </authorList>
    </citation>
    <scope>IDENTIFICATION</scope>
</reference>
<dbReference type="GO" id="GO:0001843">
    <property type="term" value="P:neural tube closure"/>
    <property type="evidence" value="ECO:0007669"/>
    <property type="project" value="TreeGrafter"/>
</dbReference>
<dbReference type="GO" id="GO:0030838">
    <property type="term" value="P:positive regulation of actin filament polymerization"/>
    <property type="evidence" value="ECO:0007669"/>
    <property type="project" value="TreeGrafter"/>
</dbReference>
<keyword evidence="2" id="KW-1185">Reference proteome</keyword>
<reference evidence="2" key="1">
    <citation type="submission" date="2019-10" db="EMBL/GenBank/DDBJ databases">
        <title>Corvus moneduloides (New Caledonian crow) genome, bCorMon1, primary haplotype.</title>
        <authorList>
            <person name="Rutz C."/>
            <person name="Fungtammasan C."/>
            <person name="Mountcastle J."/>
            <person name="Formenti G."/>
            <person name="Chow W."/>
            <person name="Howe K."/>
            <person name="Steele M.P."/>
            <person name="Fernandes J."/>
            <person name="Gilbert M.T.P."/>
            <person name="Fedrigo O."/>
            <person name="Jarvis E.D."/>
            <person name="Gemmell N."/>
        </authorList>
    </citation>
    <scope>NUCLEOTIDE SEQUENCE [LARGE SCALE GENOMIC DNA]</scope>
</reference>
<accession>A0A8U7N2Y0</accession>
<protein>
    <submittedName>
        <fullName evidence="1">Uncharacterized protein</fullName>
    </submittedName>
</protein>
<name>A0A8U7N2Y0_CORMO</name>
<dbReference type="Pfam" id="PF00568">
    <property type="entry name" value="WH1"/>
    <property type="match status" value="1"/>
</dbReference>
<dbReference type="Ensembl" id="ENSCMUT00000031553.1">
    <property type="protein sequence ID" value="ENSCMUP00000032312.1"/>
    <property type="gene ID" value="ENSCMUG00000018991.1"/>
</dbReference>
<dbReference type="InterPro" id="IPR011993">
    <property type="entry name" value="PH-like_dom_sf"/>
</dbReference>
<dbReference type="Gene3D" id="2.30.29.30">
    <property type="entry name" value="Pleckstrin-homology domain (PH domain)/Phosphotyrosine-binding domain (PTB)"/>
    <property type="match status" value="1"/>
</dbReference>
<dbReference type="GO" id="GO:0017124">
    <property type="term" value="F:SH3 domain binding"/>
    <property type="evidence" value="ECO:0007669"/>
    <property type="project" value="TreeGrafter"/>
</dbReference>
<dbReference type="Proteomes" id="UP000694553">
    <property type="component" value="Unassembled WGS sequence"/>
</dbReference>
<sequence>IRASPSEQVLCSARASVLLYDEGQRQWVPAGGPPQSPSCVQLFHQPSTHSFRLVGRRLHPEQQVVLNCPLGRGLRYSQATPQFHQWREGRRVWGLSFVALPEAAQFAASVLRALQGGALGVLTLSSPSGQ</sequence>
<dbReference type="PANTHER" id="PTHR11202">
    <property type="entry name" value="SPROUTY-RELATED, EVH1 DOMAIN-CONTAINING PROTEIN FAMILY MEMBER"/>
    <property type="match status" value="1"/>
</dbReference>